<dbReference type="InterPro" id="IPR011990">
    <property type="entry name" value="TPR-like_helical_dom_sf"/>
</dbReference>
<organism evidence="1 2">
    <name type="scientific">Niastella vici</name>
    <dbReference type="NCBI Taxonomy" id="1703345"/>
    <lineage>
        <taxon>Bacteria</taxon>
        <taxon>Pseudomonadati</taxon>
        <taxon>Bacteroidota</taxon>
        <taxon>Chitinophagia</taxon>
        <taxon>Chitinophagales</taxon>
        <taxon>Chitinophagaceae</taxon>
        <taxon>Niastella</taxon>
    </lineage>
</organism>
<evidence type="ECO:0008006" key="3">
    <source>
        <dbReference type="Google" id="ProtNLM"/>
    </source>
</evidence>
<dbReference type="STRING" id="1703345.A3860_37400"/>
<gene>
    <name evidence="1" type="ORF">A3860_37400</name>
</gene>
<dbReference type="SUPFAM" id="SSF48452">
    <property type="entry name" value="TPR-like"/>
    <property type="match status" value="1"/>
</dbReference>
<reference evidence="1 2" key="1">
    <citation type="submission" date="2016-03" db="EMBL/GenBank/DDBJ databases">
        <title>Niastella vici sp. nov., isolated from farmland soil.</title>
        <authorList>
            <person name="Chen L."/>
            <person name="Wang D."/>
            <person name="Yang S."/>
            <person name="Wang G."/>
        </authorList>
    </citation>
    <scope>NUCLEOTIDE SEQUENCE [LARGE SCALE GENOMIC DNA]</scope>
    <source>
        <strain evidence="1 2">DJ57</strain>
    </source>
</reference>
<evidence type="ECO:0000313" key="2">
    <source>
        <dbReference type="Proteomes" id="UP000192796"/>
    </source>
</evidence>
<name>A0A1V9FMD6_9BACT</name>
<dbReference type="PROSITE" id="PS51257">
    <property type="entry name" value="PROKAR_LIPOPROTEIN"/>
    <property type="match status" value="1"/>
</dbReference>
<accession>A0A1V9FMD6</accession>
<dbReference type="EMBL" id="LVYD01000078">
    <property type="protein sequence ID" value="OQP59515.1"/>
    <property type="molecule type" value="Genomic_DNA"/>
</dbReference>
<dbReference type="InterPro" id="IPR024302">
    <property type="entry name" value="SusD-like"/>
</dbReference>
<dbReference type="Proteomes" id="UP000192796">
    <property type="component" value="Unassembled WGS sequence"/>
</dbReference>
<evidence type="ECO:0000313" key="1">
    <source>
        <dbReference type="EMBL" id="OQP59515.1"/>
    </source>
</evidence>
<dbReference type="RefSeq" id="WP_081154693.1">
    <property type="nucleotide sequence ID" value="NZ_LVYD01000078.1"/>
</dbReference>
<dbReference type="AlphaFoldDB" id="A0A1V9FMD6"/>
<keyword evidence="2" id="KW-1185">Reference proteome</keyword>
<protein>
    <recommendedName>
        <fullName evidence="3">Susd and RagB outer membrane lipoprotein domain protein</fullName>
    </recommendedName>
</protein>
<sequence length="536" mass="59189">MNNSHKYILIGAFAATLAVTGCTKNFKEYNTNPYGASNDDLLPDYGLVVAQLQEAQKTIYVYQPAWVTQLQQNLMADVYSGYMMPPTPFRGNSNNMNYDLVDGWNVWSLNPAYSSSVGSVMNPLSNVEVTTKTTAPDLYAMAKIVKVEAMHRVSDIFGPIMYSKYKVRAADGGYDYDSQQDAYSNFFKDLSEAIAILTPLRTAASTPTFKNADLVYGGSYMKWLQFANSLRLRLALRIVKADAAKAKTEGEAALANPAKLLSTAADNFSVDIGATTHPLNTINKAWADIRMGAPIESIMNGYRDPRLPKYFDTATDAAVSGKYKGIRNGINIDAKSRYQGYSALATFPSKIQLMTAAEVWFLQAEAALRGWTGVGSTVQESYENGIRTSFSQYSLDNAGTYINDATSKPAEYLDPKAVTPGQNDITSASPWLSTITIKWNDGDAFEKKLERIITQKWIAMYPEGQEAWSEFRRTGYPKLFPVVINNSGGKISTTTFIRRVNLPPDEYLTNPLGAKRAAAMLNGPDNGGTRLWWDKP</sequence>
<dbReference type="Gene3D" id="1.25.40.390">
    <property type="match status" value="1"/>
</dbReference>
<proteinExistence type="predicted"/>
<dbReference type="OrthoDB" id="843771at2"/>
<dbReference type="Pfam" id="PF12741">
    <property type="entry name" value="SusD-like"/>
    <property type="match status" value="1"/>
</dbReference>
<comment type="caution">
    <text evidence="1">The sequence shown here is derived from an EMBL/GenBank/DDBJ whole genome shotgun (WGS) entry which is preliminary data.</text>
</comment>